<gene>
    <name evidence="4" type="ORF">BCR32DRAFT_283520</name>
</gene>
<dbReference type="OrthoDB" id="2139884at2759"/>
<keyword evidence="2" id="KW-1015">Disulfide bond</keyword>
<reference evidence="4 5" key="2">
    <citation type="submission" date="2016-08" db="EMBL/GenBank/DDBJ databases">
        <title>Pervasive Adenine N6-methylation of Active Genes in Fungi.</title>
        <authorList>
            <consortium name="DOE Joint Genome Institute"/>
            <person name="Mondo S.J."/>
            <person name="Dannebaum R.O."/>
            <person name="Kuo R.C."/>
            <person name="Labutti K."/>
            <person name="Haridas S."/>
            <person name="Kuo A."/>
            <person name="Salamov A."/>
            <person name="Ahrendt S.R."/>
            <person name="Lipzen A."/>
            <person name="Sullivan W."/>
            <person name="Andreopoulos W.B."/>
            <person name="Clum A."/>
            <person name="Lindquist E."/>
            <person name="Daum C."/>
            <person name="Ramamoorthy G.K."/>
            <person name="Gryganskyi A."/>
            <person name="Culley D."/>
            <person name="Magnuson J.K."/>
            <person name="James T.Y."/>
            <person name="O'Malley M.A."/>
            <person name="Stajich J.E."/>
            <person name="Spatafora J.W."/>
            <person name="Visel A."/>
            <person name="Grigoriev I.V."/>
        </authorList>
    </citation>
    <scope>NUCLEOTIDE SEQUENCE [LARGE SCALE GENOMIC DNA]</scope>
    <source>
        <strain evidence="4 5">S4</strain>
    </source>
</reference>
<sequence>MASPNDNINTGRCGTYNCLNCRINYCCSQYNYCGTSRDHCKTGCKSQYGDCSK</sequence>
<dbReference type="PROSITE" id="PS50941">
    <property type="entry name" value="CHIT_BIND_I_2"/>
    <property type="match status" value="1"/>
</dbReference>
<evidence type="ECO:0000256" key="2">
    <source>
        <dbReference type="PROSITE-ProRule" id="PRU00261"/>
    </source>
</evidence>
<feature type="domain" description="Chitin-binding type-1" evidence="3">
    <location>
        <begin position="10"/>
        <end position="53"/>
    </location>
</feature>
<comment type="caution">
    <text evidence="2">Lacks conserved residue(s) required for the propagation of feature annotation.</text>
</comment>
<dbReference type="Pfam" id="PF00187">
    <property type="entry name" value="Chitin_bind_1"/>
    <property type="match status" value="1"/>
</dbReference>
<protein>
    <recommendedName>
        <fullName evidence="3">Chitin-binding type-1 domain-containing protein</fullName>
    </recommendedName>
</protein>
<dbReference type="InterPro" id="IPR036861">
    <property type="entry name" value="Endochitinase-like_sf"/>
</dbReference>
<reference evidence="4 5" key="1">
    <citation type="submission" date="2016-08" db="EMBL/GenBank/DDBJ databases">
        <title>A Parts List for Fungal Cellulosomes Revealed by Comparative Genomics.</title>
        <authorList>
            <consortium name="DOE Joint Genome Institute"/>
            <person name="Haitjema C.H."/>
            <person name="Gilmore S.P."/>
            <person name="Henske J.K."/>
            <person name="Solomon K.V."/>
            <person name="De Groot R."/>
            <person name="Kuo A."/>
            <person name="Mondo S.J."/>
            <person name="Salamov A.A."/>
            <person name="Labutti K."/>
            <person name="Zhao Z."/>
            <person name="Chiniquy J."/>
            <person name="Barry K."/>
            <person name="Brewer H.M."/>
            <person name="Purvine S.O."/>
            <person name="Wright A.T."/>
            <person name="Boxma B."/>
            <person name="Van Alen T."/>
            <person name="Hackstein J.H."/>
            <person name="Baker S.E."/>
            <person name="Grigoriev I.V."/>
            <person name="O'Malley M.A."/>
        </authorList>
    </citation>
    <scope>NUCLEOTIDE SEQUENCE [LARGE SCALE GENOMIC DNA]</scope>
    <source>
        <strain evidence="4 5">S4</strain>
    </source>
</reference>
<dbReference type="SUPFAM" id="SSF57016">
    <property type="entry name" value="Plant lectins/antimicrobial peptides"/>
    <property type="match status" value="1"/>
</dbReference>
<dbReference type="Gene3D" id="3.30.60.10">
    <property type="entry name" value="Endochitinase-like"/>
    <property type="match status" value="1"/>
</dbReference>
<name>A0A1Y1WU95_9FUNG</name>
<accession>A0A1Y1WU95</accession>
<dbReference type="GO" id="GO:0008061">
    <property type="term" value="F:chitin binding"/>
    <property type="evidence" value="ECO:0007669"/>
    <property type="project" value="UniProtKB-UniRule"/>
</dbReference>
<evidence type="ECO:0000256" key="1">
    <source>
        <dbReference type="ARBA" id="ARBA00022669"/>
    </source>
</evidence>
<comment type="caution">
    <text evidence="4">The sequence shown here is derived from an EMBL/GenBank/DDBJ whole genome shotgun (WGS) entry which is preliminary data.</text>
</comment>
<dbReference type="EMBL" id="MCFG01000264">
    <property type="protein sequence ID" value="ORX77120.1"/>
    <property type="molecule type" value="Genomic_DNA"/>
</dbReference>
<evidence type="ECO:0000313" key="4">
    <source>
        <dbReference type="EMBL" id="ORX77120.1"/>
    </source>
</evidence>
<evidence type="ECO:0000259" key="3">
    <source>
        <dbReference type="PROSITE" id="PS50941"/>
    </source>
</evidence>
<feature type="disulfide bond" evidence="2">
    <location>
        <begin position="21"/>
        <end position="33"/>
    </location>
</feature>
<dbReference type="Proteomes" id="UP000193944">
    <property type="component" value="Unassembled WGS sequence"/>
</dbReference>
<evidence type="ECO:0000313" key="5">
    <source>
        <dbReference type="Proteomes" id="UP000193944"/>
    </source>
</evidence>
<organism evidence="4 5">
    <name type="scientific">Anaeromyces robustus</name>
    <dbReference type="NCBI Taxonomy" id="1754192"/>
    <lineage>
        <taxon>Eukaryota</taxon>
        <taxon>Fungi</taxon>
        <taxon>Fungi incertae sedis</taxon>
        <taxon>Chytridiomycota</taxon>
        <taxon>Chytridiomycota incertae sedis</taxon>
        <taxon>Neocallimastigomycetes</taxon>
        <taxon>Neocallimastigales</taxon>
        <taxon>Neocallimastigaceae</taxon>
        <taxon>Anaeromyces</taxon>
    </lineage>
</organism>
<feature type="disulfide bond" evidence="2">
    <location>
        <begin position="26"/>
        <end position="40"/>
    </location>
</feature>
<dbReference type="InterPro" id="IPR001002">
    <property type="entry name" value="Chitin-bd_1"/>
</dbReference>
<proteinExistence type="predicted"/>
<keyword evidence="5" id="KW-1185">Reference proteome</keyword>
<dbReference type="AlphaFoldDB" id="A0A1Y1WU95"/>
<keyword evidence="1 2" id="KW-0147">Chitin-binding</keyword>